<evidence type="ECO:0000313" key="4">
    <source>
        <dbReference type="EMBL" id="CAH0536612.1"/>
    </source>
</evidence>
<keyword evidence="2" id="KW-0012">Acyltransferase</keyword>
<dbReference type="SUPFAM" id="SSF55729">
    <property type="entry name" value="Acyl-CoA N-acyltransferases (Nat)"/>
    <property type="match status" value="1"/>
</dbReference>
<keyword evidence="5" id="KW-1185">Reference proteome</keyword>
<dbReference type="PANTHER" id="PTHR10545:SF29">
    <property type="entry name" value="GH14572P-RELATED"/>
    <property type="match status" value="1"/>
</dbReference>
<gene>
    <name evidence="4" type="ORF">VMF7928_00567</name>
</gene>
<name>A0ABM8ZZR8_9VIBR</name>
<sequence length="161" mass="18234">MIKELTKENALDLVPIFMELENYYFGKDAASEPEIQDYLVNKVFSQNSGVSIVAFYHESTVIGFATFTVMYPAPKLSGQVFMKDLFVSSMVRGKGIGLKLMQHIAKIAIDNGCNRFDWTAESTNPRAGQFYQAIGASVVEDKEYYRLDDELINRFVESPVY</sequence>
<dbReference type="InterPro" id="IPR000182">
    <property type="entry name" value="GNAT_dom"/>
</dbReference>
<dbReference type="CDD" id="cd04301">
    <property type="entry name" value="NAT_SF"/>
    <property type="match status" value="1"/>
</dbReference>
<accession>A0ABM8ZZR8</accession>
<dbReference type="InterPro" id="IPR051016">
    <property type="entry name" value="Diverse_Substrate_AcTransf"/>
</dbReference>
<evidence type="ECO:0000256" key="1">
    <source>
        <dbReference type="ARBA" id="ARBA00022679"/>
    </source>
</evidence>
<evidence type="ECO:0000256" key="2">
    <source>
        <dbReference type="ARBA" id="ARBA00023315"/>
    </source>
</evidence>
<dbReference type="Proteomes" id="UP000838748">
    <property type="component" value="Unassembled WGS sequence"/>
</dbReference>
<dbReference type="EMBL" id="CAKLDM010000001">
    <property type="protein sequence ID" value="CAH0536612.1"/>
    <property type="molecule type" value="Genomic_DNA"/>
</dbReference>
<organism evidence="4 5">
    <name type="scientific">Vibrio marisflavi CECT 7928</name>
    <dbReference type="NCBI Taxonomy" id="634439"/>
    <lineage>
        <taxon>Bacteria</taxon>
        <taxon>Pseudomonadati</taxon>
        <taxon>Pseudomonadota</taxon>
        <taxon>Gammaproteobacteria</taxon>
        <taxon>Vibrionales</taxon>
        <taxon>Vibrionaceae</taxon>
        <taxon>Vibrio</taxon>
    </lineage>
</organism>
<dbReference type="PANTHER" id="PTHR10545">
    <property type="entry name" value="DIAMINE N-ACETYLTRANSFERASE"/>
    <property type="match status" value="1"/>
</dbReference>
<comment type="caution">
    <text evidence="4">The sequence shown here is derived from an EMBL/GenBank/DDBJ whole genome shotgun (WGS) entry which is preliminary data.</text>
</comment>
<reference evidence="4" key="1">
    <citation type="submission" date="2021-11" db="EMBL/GenBank/DDBJ databases">
        <authorList>
            <person name="Rodrigo-Torres L."/>
            <person name="Arahal R. D."/>
            <person name="Lucena T."/>
        </authorList>
    </citation>
    <scope>NUCLEOTIDE SEQUENCE</scope>
    <source>
        <strain evidence="4">CECT 7928</strain>
    </source>
</reference>
<dbReference type="RefSeq" id="WP_237359970.1">
    <property type="nucleotide sequence ID" value="NZ_CAKLDM010000001.1"/>
</dbReference>
<protein>
    <recommendedName>
        <fullName evidence="3">N-acetyltransferase domain-containing protein</fullName>
    </recommendedName>
</protein>
<keyword evidence="1" id="KW-0808">Transferase</keyword>
<dbReference type="Pfam" id="PF00583">
    <property type="entry name" value="Acetyltransf_1"/>
    <property type="match status" value="1"/>
</dbReference>
<feature type="domain" description="N-acetyltransferase" evidence="3">
    <location>
        <begin position="1"/>
        <end position="157"/>
    </location>
</feature>
<dbReference type="InterPro" id="IPR016181">
    <property type="entry name" value="Acyl_CoA_acyltransferase"/>
</dbReference>
<dbReference type="Gene3D" id="3.40.630.30">
    <property type="match status" value="1"/>
</dbReference>
<dbReference type="PROSITE" id="PS51186">
    <property type="entry name" value="GNAT"/>
    <property type="match status" value="1"/>
</dbReference>
<proteinExistence type="predicted"/>
<evidence type="ECO:0000313" key="5">
    <source>
        <dbReference type="Proteomes" id="UP000838748"/>
    </source>
</evidence>
<evidence type="ECO:0000259" key="3">
    <source>
        <dbReference type="PROSITE" id="PS51186"/>
    </source>
</evidence>